<keyword evidence="2" id="KW-0378">Hydrolase</keyword>
<evidence type="ECO:0000313" key="3">
    <source>
        <dbReference type="Proteomes" id="UP000549066"/>
    </source>
</evidence>
<feature type="domain" description="HNH nuclease" evidence="1">
    <location>
        <begin position="203"/>
        <end position="262"/>
    </location>
</feature>
<reference evidence="2 3" key="1">
    <citation type="submission" date="2020-07" db="EMBL/GenBank/DDBJ databases">
        <title>Sequencing the genomes of 1000 actinobacteria strains.</title>
        <authorList>
            <person name="Klenk H.-P."/>
        </authorList>
    </citation>
    <scope>NUCLEOTIDE SEQUENCE [LARGE SCALE GENOMIC DNA]</scope>
    <source>
        <strain evidence="2 3">DSM 8598</strain>
    </source>
</reference>
<comment type="caution">
    <text evidence="2">The sequence shown here is derived from an EMBL/GenBank/DDBJ whole genome shotgun (WGS) entry which is preliminary data.</text>
</comment>
<keyword evidence="3" id="KW-1185">Reference proteome</keyword>
<keyword evidence="2" id="KW-0540">Nuclease</keyword>
<dbReference type="RefSeq" id="WP_179551163.1">
    <property type="nucleotide sequence ID" value="NZ_JACCFI010000001.1"/>
</dbReference>
<evidence type="ECO:0000259" key="1">
    <source>
        <dbReference type="Pfam" id="PF13391"/>
    </source>
</evidence>
<gene>
    <name evidence="2" type="ORF">BJY17_001916</name>
</gene>
<dbReference type="EMBL" id="JACCFI010000001">
    <property type="protein sequence ID" value="NYG21169.1"/>
    <property type="molecule type" value="Genomic_DNA"/>
</dbReference>
<protein>
    <submittedName>
        <fullName evidence="2">Putative restriction endonuclease</fullName>
    </submittedName>
</protein>
<dbReference type="Pfam" id="PF13391">
    <property type="entry name" value="HNH_2"/>
    <property type="match status" value="1"/>
</dbReference>
<sequence>MLKLADYLDLSVPEARTQWRAVLSRGSSSGRNQVDYLPIETLICFGLGLITPPSASGVINLRSGDPRVQHFAQLFRRTQKSLAAKLANLDGRRPHSARYEKELWIALSGRENAYVELYTTILVSARELDPDEQIMPDFLGVGDNRFQVVTEAVDVSDEELARSVESDDIQQNDPLTELARIGTARIGQQQFARQVLENSDFACVFCGLSTKKHAIRSARMLIASHIKPWSDSTNRERLDTTNGLAACPTHDAAFENHLISLDRSGRIVRSAELQRAIAADPAWDNAFGSRTLASSLQLAESARPPGPSYVDWHWSLAQGGFEVIYD</sequence>
<organism evidence="2 3">
    <name type="scientific">Agromyces hippuratus</name>
    <dbReference type="NCBI Taxonomy" id="286438"/>
    <lineage>
        <taxon>Bacteria</taxon>
        <taxon>Bacillati</taxon>
        <taxon>Actinomycetota</taxon>
        <taxon>Actinomycetes</taxon>
        <taxon>Micrococcales</taxon>
        <taxon>Microbacteriaceae</taxon>
        <taxon>Agromyces</taxon>
    </lineage>
</organism>
<name>A0A852WT89_9MICO</name>
<dbReference type="Proteomes" id="UP000549066">
    <property type="component" value="Unassembled WGS sequence"/>
</dbReference>
<accession>A0A852WT89</accession>
<proteinExistence type="predicted"/>
<dbReference type="AlphaFoldDB" id="A0A852WT89"/>
<evidence type="ECO:0000313" key="2">
    <source>
        <dbReference type="EMBL" id="NYG21169.1"/>
    </source>
</evidence>
<keyword evidence="2" id="KW-0255">Endonuclease</keyword>
<dbReference type="InterPro" id="IPR003615">
    <property type="entry name" value="HNH_nuc"/>
</dbReference>
<dbReference type="GO" id="GO:0004519">
    <property type="term" value="F:endonuclease activity"/>
    <property type="evidence" value="ECO:0007669"/>
    <property type="project" value="UniProtKB-KW"/>
</dbReference>